<evidence type="ECO:0000313" key="1">
    <source>
        <dbReference type="EMBL" id="GHA19530.1"/>
    </source>
</evidence>
<keyword evidence="2" id="KW-1185">Reference proteome</keyword>
<gene>
    <name evidence="1" type="ORF">GCM10008090_31520</name>
</gene>
<dbReference type="EMBL" id="BMXA01000008">
    <property type="protein sequence ID" value="GHA19530.1"/>
    <property type="molecule type" value="Genomic_DNA"/>
</dbReference>
<name>A0A918S1J7_9GAMM</name>
<organism evidence="1 2">
    <name type="scientific">Arenicella chitinivorans</name>
    <dbReference type="NCBI Taxonomy" id="1329800"/>
    <lineage>
        <taxon>Bacteria</taxon>
        <taxon>Pseudomonadati</taxon>
        <taxon>Pseudomonadota</taxon>
        <taxon>Gammaproteobacteria</taxon>
        <taxon>Arenicellales</taxon>
        <taxon>Arenicellaceae</taxon>
        <taxon>Arenicella</taxon>
    </lineage>
</organism>
<reference evidence="1" key="2">
    <citation type="submission" date="2020-09" db="EMBL/GenBank/DDBJ databases">
        <authorList>
            <person name="Sun Q."/>
            <person name="Kim S."/>
        </authorList>
    </citation>
    <scope>NUCLEOTIDE SEQUENCE</scope>
    <source>
        <strain evidence="1">KCTC 12711</strain>
    </source>
</reference>
<accession>A0A918S1J7</accession>
<dbReference type="AlphaFoldDB" id="A0A918S1J7"/>
<proteinExistence type="predicted"/>
<protein>
    <submittedName>
        <fullName evidence="1">Uncharacterized protein</fullName>
    </submittedName>
</protein>
<reference evidence="1" key="1">
    <citation type="journal article" date="2014" name="Int. J. Syst. Evol. Microbiol.">
        <title>Complete genome sequence of Corynebacterium casei LMG S-19264T (=DSM 44701T), isolated from a smear-ripened cheese.</title>
        <authorList>
            <consortium name="US DOE Joint Genome Institute (JGI-PGF)"/>
            <person name="Walter F."/>
            <person name="Albersmeier A."/>
            <person name="Kalinowski J."/>
            <person name="Ruckert C."/>
        </authorList>
    </citation>
    <scope>NUCLEOTIDE SEQUENCE</scope>
    <source>
        <strain evidence="1">KCTC 12711</strain>
    </source>
</reference>
<comment type="caution">
    <text evidence="1">The sequence shown here is derived from an EMBL/GenBank/DDBJ whole genome shotgun (WGS) entry which is preliminary data.</text>
</comment>
<evidence type="ECO:0000313" key="2">
    <source>
        <dbReference type="Proteomes" id="UP000614811"/>
    </source>
</evidence>
<sequence>MDIHSTLKMNPSLKAGLISLLLALPSPGYGLDCVQEKNVNAEIEIFAIPYRPEKGQYIFKIFTPTDYEGFRFQDMSLIRNMGKEEENISMELSTNSHNKYQVTSVTGELKELERWVVSVSYYLEGIDPNDDKGFVCPMMGGFASLKDNKPFKEMSAAKCGAL</sequence>
<dbReference type="Proteomes" id="UP000614811">
    <property type="component" value="Unassembled WGS sequence"/>
</dbReference>